<reference evidence="11" key="2">
    <citation type="submission" date="2025-09" db="UniProtKB">
        <authorList>
            <consortium name="Ensembl"/>
        </authorList>
    </citation>
    <scope>IDENTIFICATION</scope>
</reference>
<keyword evidence="7" id="KW-0325">Glycoprotein</keyword>
<dbReference type="Proteomes" id="UP000265000">
    <property type="component" value="Unplaced"/>
</dbReference>
<dbReference type="Pfam" id="PF00020">
    <property type="entry name" value="TNFR_c6"/>
    <property type="match status" value="3"/>
</dbReference>
<evidence type="ECO:0000256" key="3">
    <source>
        <dbReference type="ARBA" id="ARBA00022703"/>
    </source>
</evidence>
<feature type="disulfide bond" evidence="8">
    <location>
        <begin position="127"/>
        <end position="145"/>
    </location>
</feature>
<proteinExistence type="predicted"/>
<feature type="disulfide bond" evidence="8">
    <location>
        <begin position="85"/>
        <end position="98"/>
    </location>
</feature>
<dbReference type="AlphaFoldDB" id="A0A3Q2QMU8"/>
<dbReference type="PROSITE" id="PS50050">
    <property type="entry name" value="TNFR_NGFR_2"/>
    <property type="match status" value="2"/>
</dbReference>
<evidence type="ECO:0000256" key="2">
    <source>
        <dbReference type="ARBA" id="ARBA00022525"/>
    </source>
</evidence>
<protein>
    <submittedName>
        <fullName evidence="11">Tumor necrosis factor receptor superfamily member 11B</fullName>
    </submittedName>
</protein>
<reference evidence="11" key="1">
    <citation type="submission" date="2025-08" db="UniProtKB">
        <authorList>
            <consortium name="Ensembl"/>
        </authorList>
    </citation>
    <scope>IDENTIFICATION</scope>
</reference>
<keyword evidence="3" id="KW-0053">Apoptosis</keyword>
<dbReference type="GO" id="GO:0006915">
    <property type="term" value="P:apoptotic process"/>
    <property type="evidence" value="ECO:0007669"/>
    <property type="project" value="UniProtKB-KW"/>
</dbReference>
<evidence type="ECO:0000256" key="4">
    <source>
        <dbReference type="ARBA" id="ARBA00022729"/>
    </source>
</evidence>
<dbReference type="Gene3D" id="2.10.50.10">
    <property type="entry name" value="Tumor Necrosis Factor Receptor, subunit A, domain 2"/>
    <property type="match status" value="3"/>
</dbReference>
<feature type="domain" description="TNFR-Cys" evidence="10">
    <location>
        <begin position="107"/>
        <end position="145"/>
    </location>
</feature>
<evidence type="ECO:0000259" key="10">
    <source>
        <dbReference type="PROSITE" id="PS50050"/>
    </source>
</evidence>
<evidence type="ECO:0000256" key="1">
    <source>
        <dbReference type="ARBA" id="ARBA00004613"/>
    </source>
</evidence>
<evidence type="ECO:0000256" key="6">
    <source>
        <dbReference type="ARBA" id="ARBA00023157"/>
    </source>
</evidence>
<feature type="disulfide bond" evidence="8">
    <location>
        <begin position="67"/>
        <end position="82"/>
    </location>
</feature>
<dbReference type="GO" id="GO:0005576">
    <property type="term" value="C:extracellular region"/>
    <property type="evidence" value="ECO:0007669"/>
    <property type="project" value="UniProtKB-SubCell"/>
</dbReference>
<comment type="subcellular location">
    <subcellularLocation>
        <location evidence="1">Secreted</location>
    </subcellularLocation>
</comment>
<keyword evidence="5" id="KW-0677">Repeat</keyword>
<evidence type="ECO:0000313" key="11">
    <source>
        <dbReference type="Ensembl" id="ENSFHEP00000028574.1"/>
    </source>
</evidence>
<feature type="chain" id="PRO_5018683419" evidence="9">
    <location>
        <begin position="22"/>
        <end position="330"/>
    </location>
</feature>
<evidence type="ECO:0000256" key="5">
    <source>
        <dbReference type="ARBA" id="ARBA00022737"/>
    </source>
</evidence>
<dbReference type="PANTHER" id="PTHR23097">
    <property type="entry name" value="TUMOR NECROSIS FACTOR RECEPTOR SUPERFAMILY MEMBER"/>
    <property type="match status" value="1"/>
</dbReference>
<dbReference type="PANTHER" id="PTHR23097:SF116">
    <property type="entry name" value="TUMOR NECROSIS FACTOR RECEPTOR SUPERFAMILY MEMBER 6B"/>
    <property type="match status" value="1"/>
</dbReference>
<dbReference type="Pfam" id="PF21733">
    <property type="entry name" value="Death_3"/>
    <property type="match status" value="1"/>
</dbReference>
<dbReference type="InterPro" id="IPR048522">
    <property type="entry name" value="Death_3_fish"/>
</dbReference>
<comment type="caution">
    <text evidence="8">Lacks conserved residue(s) required for the propagation of feature annotation.</text>
</comment>
<accession>A0A3Q2QMU8</accession>
<feature type="domain" description="TNFR-Cys" evidence="10">
    <location>
        <begin position="66"/>
        <end position="106"/>
    </location>
</feature>
<dbReference type="GeneTree" id="ENSGT00940000155167"/>
<keyword evidence="12" id="KW-1185">Reference proteome</keyword>
<dbReference type="STRING" id="8078.ENSFHEP00000028574"/>
<dbReference type="SMART" id="SM01411">
    <property type="entry name" value="Ephrin_rec_like"/>
    <property type="match status" value="2"/>
</dbReference>
<feature type="repeat" description="TNFR-Cys" evidence="8">
    <location>
        <begin position="107"/>
        <end position="145"/>
    </location>
</feature>
<dbReference type="InterPro" id="IPR001368">
    <property type="entry name" value="TNFR/NGFR_Cys_rich_reg"/>
</dbReference>
<sequence length="330" mass="36748">MICSLFLTELFLLLSVRSWLAHGTTAPPTYEHTDPLTGTTVQCDRCPPGTFLRASCSSDTKSDCAPCPEGSFTELWNYIGHCLRCGICGRNQVVKKECSADSDRQCECKQGYFYRQDYDMCVRHSECPSGHGVLTRGTPEKDTVCQACSEGTFSDISSAQQSCKQHKSCSDAGLQLVLKGSTWHDSVCANCGERKDGAEYLKEIIPAFFNHHQMDVKRLRRIVHRLPSAGGKTPGETLELNFSELHARICNWVSSATAAQIQQLPDIVNKVGATSVGEKLQSKLHQVEKHLRESCRSKIVKNYTTSEVSGLTPGMQWLFLFFITFYILNI</sequence>
<feature type="signal peptide" evidence="9">
    <location>
        <begin position="1"/>
        <end position="21"/>
    </location>
</feature>
<evidence type="ECO:0000256" key="9">
    <source>
        <dbReference type="SAM" id="SignalP"/>
    </source>
</evidence>
<evidence type="ECO:0000256" key="7">
    <source>
        <dbReference type="ARBA" id="ARBA00023180"/>
    </source>
</evidence>
<keyword evidence="2" id="KW-0964">Secreted</keyword>
<name>A0A3Q2QMU8_FUNHE</name>
<keyword evidence="4 9" id="KW-0732">Signal</keyword>
<dbReference type="InterPro" id="IPR052459">
    <property type="entry name" value="TNFRSF_decoy_receptor"/>
</dbReference>
<dbReference type="SUPFAM" id="SSF57586">
    <property type="entry name" value="TNF receptor-like"/>
    <property type="match status" value="2"/>
</dbReference>
<keyword evidence="6 8" id="KW-1015">Disulfide bond</keyword>
<evidence type="ECO:0000256" key="8">
    <source>
        <dbReference type="PROSITE-ProRule" id="PRU00206"/>
    </source>
</evidence>
<feature type="repeat" description="TNFR-Cys" evidence="8">
    <location>
        <begin position="66"/>
        <end position="106"/>
    </location>
</feature>
<feature type="disulfide bond" evidence="8">
    <location>
        <begin position="88"/>
        <end position="106"/>
    </location>
</feature>
<organism evidence="11 12">
    <name type="scientific">Fundulus heteroclitus</name>
    <name type="common">Killifish</name>
    <name type="synonym">Mummichog</name>
    <dbReference type="NCBI Taxonomy" id="8078"/>
    <lineage>
        <taxon>Eukaryota</taxon>
        <taxon>Metazoa</taxon>
        <taxon>Chordata</taxon>
        <taxon>Craniata</taxon>
        <taxon>Vertebrata</taxon>
        <taxon>Euteleostomi</taxon>
        <taxon>Actinopterygii</taxon>
        <taxon>Neopterygii</taxon>
        <taxon>Teleostei</taxon>
        <taxon>Neoteleostei</taxon>
        <taxon>Acanthomorphata</taxon>
        <taxon>Ovalentaria</taxon>
        <taxon>Atherinomorphae</taxon>
        <taxon>Cyprinodontiformes</taxon>
        <taxon>Fundulidae</taxon>
        <taxon>Fundulus</taxon>
    </lineage>
</organism>
<evidence type="ECO:0000313" key="12">
    <source>
        <dbReference type="Proteomes" id="UP000265000"/>
    </source>
</evidence>
<dbReference type="SMART" id="SM00208">
    <property type="entry name" value="TNFR"/>
    <property type="match status" value="4"/>
</dbReference>
<dbReference type="Ensembl" id="ENSFHET00000018342.1">
    <property type="protein sequence ID" value="ENSFHEP00000028574.1"/>
    <property type="gene ID" value="ENSFHEG00000012794.1"/>
</dbReference>